<keyword evidence="5 6" id="KW-0560">Oxidoreductase</keyword>
<dbReference type="Proteomes" id="UP000051054">
    <property type="component" value="Unassembled WGS sequence"/>
</dbReference>
<sequence length="340" mass="37953">MPNSDSIYDIAIIGGGPTGMFAATYARMRLAKVLLLESLDQLGGQPENLFPQKNIYDIPALLEINGHDLTEHLKKQVLSYNPDIKLGTKVELIKKNEDNHFTLATNRGTFFSKSIIIASGIGSFTPRKLKLTSAEKFEDSAIFYTVNNPKKFIDKEVVIAGGGDSAVDWALELEKFAKKVTLIHRRDQFRALEGSVSKLKQKPIEILTPFKIEALSQVNNKLALDLAEVRGEQKIRLETDYLIVNYGFISNNDFLEEWPVKLEKKNLISVNSVYETSTKGIYAIGDIATYPGKTQLIATGMGEGPIAVNHALESLYPDKKQPTHSTSLIKEFNRHNLKKN</sequence>
<feature type="domain" description="FAD/NAD(P)-binding" evidence="8">
    <location>
        <begin position="8"/>
        <end position="301"/>
    </location>
</feature>
<feature type="binding site" evidence="6">
    <location>
        <position position="90"/>
    </location>
    <ligand>
        <name>FAD</name>
        <dbReference type="ChEBI" id="CHEBI:57692"/>
    </ligand>
</feature>
<dbReference type="GO" id="GO:0050661">
    <property type="term" value="F:NADP binding"/>
    <property type="evidence" value="ECO:0007669"/>
    <property type="project" value="UniProtKB-UniRule"/>
</dbReference>
<evidence type="ECO:0000256" key="2">
    <source>
        <dbReference type="ARBA" id="ARBA00022630"/>
    </source>
</evidence>
<evidence type="ECO:0000256" key="3">
    <source>
        <dbReference type="ARBA" id="ARBA00022827"/>
    </source>
</evidence>
<dbReference type="InterPro" id="IPR022890">
    <property type="entry name" value="Fd--NADP_Rdtase_type_2"/>
</dbReference>
<organism evidence="9 10">
    <name type="scientific">Ligilactobacillus hayakitensis DSM 18933 = JCM 14209</name>
    <dbReference type="NCBI Taxonomy" id="1423755"/>
    <lineage>
        <taxon>Bacteria</taxon>
        <taxon>Bacillati</taxon>
        <taxon>Bacillota</taxon>
        <taxon>Bacilli</taxon>
        <taxon>Lactobacillales</taxon>
        <taxon>Lactobacillaceae</taxon>
        <taxon>Ligilactobacillus</taxon>
    </lineage>
</organism>
<comment type="similarity">
    <text evidence="6">Belongs to the ferredoxin--NADP reductase type 2 family.</text>
</comment>
<evidence type="ECO:0000256" key="4">
    <source>
        <dbReference type="ARBA" id="ARBA00022857"/>
    </source>
</evidence>
<dbReference type="OrthoDB" id="9806179at2"/>
<dbReference type="RefSeq" id="WP_025022520.1">
    <property type="nucleotide sequence ID" value="NZ_AZGD01000081.1"/>
</dbReference>
<feature type="binding site" evidence="6">
    <location>
        <position position="37"/>
    </location>
    <ligand>
        <name>FAD</name>
        <dbReference type="ChEBI" id="CHEBI:57692"/>
    </ligand>
</feature>
<evidence type="ECO:0000256" key="5">
    <source>
        <dbReference type="ARBA" id="ARBA00023002"/>
    </source>
</evidence>
<dbReference type="GO" id="GO:0050660">
    <property type="term" value="F:flavin adenine dinucleotide binding"/>
    <property type="evidence" value="ECO:0007669"/>
    <property type="project" value="UniProtKB-UniRule"/>
</dbReference>
<dbReference type="Gene3D" id="3.50.50.60">
    <property type="entry name" value="FAD/NAD(P)-binding domain"/>
    <property type="match status" value="2"/>
</dbReference>
<keyword evidence="4 6" id="KW-0521">NADP</keyword>
<dbReference type="GO" id="GO:0004324">
    <property type="term" value="F:ferredoxin-NADP+ reductase activity"/>
    <property type="evidence" value="ECO:0007669"/>
    <property type="project" value="UniProtKB-UniRule"/>
</dbReference>
<keyword evidence="7" id="KW-0472">Membrane</keyword>
<dbReference type="PRINTS" id="PR00368">
    <property type="entry name" value="FADPNR"/>
</dbReference>
<keyword evidence="7" id="KW-0812">Transmembrane</keyword>
<accession>A0A0R1WTY6</accession>
<dbReference type="STRING" id="1423755.FC40_GL000423"/>
<gene>
    <name evidence="9" type="ORF">FC40_GL000423</name>
</gene>
<name>A0A0R1WTY6_9LACO</name>
<dbReference type="InterPro" id="IPR023753">
    <property type="entry name" value="FAD/NAD-binding_dom"/>
</dbReference>
<comment type="caution">
    <text evidence="9">The sequence shown here is derived from an EMBL/GenBank/DDBJ whole genome shotgun (WGS) entry which is preliminary data.</text>
</comment>
<feature type="binding site" evidence="6">
    <location>
        <position position="45"/>
    </location>
    <ligand>
        <name>FAD</name>
        <dbReference type="ChEBI" id="CHEBI:57692"/>
    </ligand>
</feature>
<dbReference type="Pfam" id="PF07992">
    <property type="entry name" value="Pyr_redox_2"/>
    <property type="match status" value="1"/>
</dbReference>
<evidence type="ECO:0000313" key="9">
    <source>
        <dbReference type="EMBL" id="KRM19259.1"/>
    </source>
</evidence>
<feature type="binding site" evidence="6">
    <location>
        <position position="18"/>
    </location>
    <ligand>
        <name>FAD</name>
        <dbReference type="ChEBI" id="CHEBI:57692"/>
    </ligand>
</feature>
<dbReference type="AlphaFoldDB" id="A0A0R1WTY6"/>
<protein>
    <recommendedName>
        <fullName evidence="6">Ferredoxin--NADP reductase</fullName>
        <shortName evidence="6">FNR</shortName>
        <shortName evidence="6">Fd-NADP(+) reductase</shortName>
        <ecNumber evidence="6">1.18.1.2</ecNumber>
    </recommendedName>
</protein>
<comment type="cofactor">
    <cofactor evidence="6">
        <name>FAD</name>
        <dbReference type="ChEBI" id="CHEBI:57692"/>
    </cofactor>
    <text evidence="6">Binds 1 FAD per subunit.</text>
</comment>
<evidence type="ECO:0000256" key="1">
    <source>
        <dbReference type="ARBA" id="ARBA00011738"/>
    </source>
</evidence>
<evidence type="ECO:0000259" key="8">
    <source>
        <dbReference type="Pfam" id="PF07992"/>
    </source>
</evidence>
<evidence type="ECO:0000256" key="7">
    <source>
        <dbReference type="SAM" id="Phobius"/>
    </source>
</evidence>
<feature type="transmembrane region" description="Helical" evidence="7">
    <location>
        <begin position="6"/>
        <end position="26"/>
    </location>
</feature>
<proteinExistence type="inferred from homology"/>
<keyword evidence="3 6" id="KW-0274">FAD</keyword>
<feature type="binding site" evidence="6">
    <location>
        <position position="124"/>
    </location>
    <ligand>
        <name>FAD</name>
        <dbReference type="ChEBI" id="CHEBI:57692"/>
    </ligand>
</feature>
<dbReference type="InterPro" id="IPR036188">
    <property type="entry name" value="FAD/NAD-bd_sf"/>
</dbReference>
<dbReference type="PANTHER" id="PTHR48105">
    <property type="entry name" value="THIOREDOXIN REDUCTASE 1-RELATED-RELATED"/>
    <property type="match status" value="1"/>
</dbReference>
<feature type="binding site" evidence="6">
    <location>
        <position position="50"/>
    </location>
    <ligand>
        <name>FAD</name>
        <dbReference type="ChEBI" id="CHEBI:57692"/>
    </ligand>
</feature>
<comment type="catalytic activity">
    <reaction evidence="6">
        <text>2 reduced [2Fe-2S]-[ferredoxin] + NADP(+) + H(+) = 2 oxidized [2Fe-2S]-[ferredoxin] + NADPH</text>
        <dbReference type="Rhea" id="RHEA:20125"/>
        <dbReference type="Rhea" id="RHEA-COMP:10000"/>
        <dbReference type="Rhea" id="RHEA-COMP:10001"/>
        <dbReference type="ChEBI" id="CHEBI:15378"/>
        <dbReference type="ChEBI" id="CHEBI:33737"/>
        <dbReference type="ChEBI" id="CHEBI:33738"/>
        <dbReference type="ChEBI" id="CHEBI:57783"/>
        <dbReference type="ChEBI" id="CHEBI:58349"/>
        <dbReference type="EC" id="1.18.1.2"/>
    </reaction>
</comment>
<keyword evidence="2 6" id="KW-0285">Flavoprotein</keyword>
<dbReference type="InterPro" id="IPR050097">
    <property type="entry name" value="Ferredoxin-NADP_redctase_2"/>
</dbReference>
<dbReference type="SUPFAM" id="SSF51905">
    <property type="entry name" value="FAD/NAD(P)-binding domain"/>
    <property type="match status" value="1"/>
</dbReference>
<keyword evidence="10" id="KW-1185">Reference proteome</keyword>
<dbReference type="eggNOG" id="COG0492">
    <property type="taxonomic scope" value="Bacteria"/>
</dbReference>
<evidence type="ECO:0000256" key="6">
    <source>
        <dbReference type="HAMAP-Rule" id="MF_01685"/>
    </source>
</evidence>
<dbReference type="EC" id="1.18.1.2" evidence="6"/>
<reference evidence="9 10" key="1">
    <citation type="journal article" date="2015" name="Genome Announc.">
        <title>Expanding the biotechnology potential of lactobacilli through comparative genomics of 213 strains and associated genera.</title>
        <authorList>
            <person name="Sun Z."/>
            <person name="Harris H.M."/>
            <person name="McCann A."/>
            <person name="Guo C."/>
            <person name="Argimon S."/>
            <person name="Zhang W."/>
            <person name="Yang X."/>
            <person name="Jeffery I.B."/>
            <person name="Cooney J.C."/>
            <person name="Kagawa T.F."/>
            <person name="Liu W."/>
            <person name="Song Y."/>
            <person name="Salvetti E."/>
            <person name="Wrobel A."/>
            <person name="Rasinkangas P."/>
            <person name="Parkhill J."/>
            <person name="Rea M.C."/>
            <person name="O'Sullivan O."/>
            <person name="Ritari J."/>
            <person name="Douillard F.P."/>
            <person name="Paul Ross R."/>
            <person name="Yang R."/>
            <person name="Briner A.E."/>
            <person name="Felis G.E."/>
            <person name="de Vos W.M."/>
            <person name="Barrangou R."/>
            <person name="Klaenhammer T.R."/>
            <person name="Caufield P.W."/>
            <person name="Cui Y."/>
            <person name="Zhang H."/>
            <person name="O'Toole P.W."/>
        </authorList>
    </citation>
    <scope>NUCLEOTIDE SEQUENCE [LARGE SCALE GENOMIC DNA]</scope>
    <source>
        <strain evidence="9 10">DSM 18933</strain>
    </source>
</reference>
<feature type="binding site" evidence="6">
    <location>
        <position position="326"/>
    </location>
    <ligand>
        <name>FAD</name>
        <dbReference type="ChEBI" id="CHEBI:57692"/>
    </ligand>
</feature>
<dbReference type="HAMAP" id="MF_01685">
    <property type="entry name" value="FENR2"/>
    <property type="match status" value="1"/>
</dbReference>
<dbReference type="PATRIC" id="fig|1423755.3.peg.465"/>
<dbReference type="EMBL" id="AZGD01000081">
    <property type="protein sequence ID" value="KRM19259.1"/>
    <property type="molecule type" value="Genomic_DNA"/>
</dbReference>
<feature type="binding site" evidence="6">
    <location>
        <position position="286"/>
    </location>
    <ligand>
        <name>FAD</name>
        <dbReference type="ChEBI" id="CHEBI:57692"/>
    </ligand>
</feature>
<comment type="subunit">
    <text evidence="1 6">Homodimer.</text>
</comment>
<evidence type="ECO:0000313" key="10">
    <source>
        <dbReference type="Proteomes" id="UP000051054"/>
    </source>
</evidence>
<dbReference type="PRINTS" id="PR00469">
    <property type="entry name" value="PNDRDTASEII"/>
</dbReference>
<keyword evidence="7" id="KW-1133">Transmembrane helix</keyword>